<feature type="transmembrane region" description="Helical" evidence="5">
    <location>
        <begin position="438"/>
        <end position="459"/>
    </location>
</feature>
<accession>A0A2U3KYW4</accession>
<feature type="transmembrane region" description="Helical" evidence="5">
    <location>
        <begin position="53"/>
        <end position="71"/>
    </location>
</feature>
<dbReference type="GO" id="GO:0016020">
    <property type="term" value="C:membrane"/>
    <property type="evidence" value="ECO:0007669"/>
    <property type="project" value="UniProtKB-SubCell"/>
</dbReference>
<keyword evidence="3 5" id="KW-1133">Transmembrane helix</keyword>
<dbReference type="Proteomes" id="UP000238916">
    <property type="component" value="Unassembled WGS sequence"/>
</dbReference>
<feature type="transmembrane region" description="Helical" evidence="5">
    <location>
        <begin position="169"/>
        <end position="188"/>
    </location>
</feature>
<proteinExistence type="predicted"/>
<protein>
    <recommendedName>
        <fullName evidence="6">O-antigen ligase-related domain-containing protein</fullName>
    </recommendedName>
</protein>
<keyword evidence="4 5" id="KW-0472">Membrane</keyword>
<sequence>MKDKKKWLTILYTLFILLNIVLSPSLIVVNAYALIMGLIIVFYIKWENLPELLYYFVLLFSVMDFSFNLPVLGRFNIYYLHIALLILTIMMLIALSKKRPLPKLADVAHNKYSLFLFIFIVYMLLSVSWAENRGMALKYLINYAIMICFMLAVYTYNPNRAKAKETLKVLLYTAIPVLVIGCFEMMGLRMPVRNIYTDHNLYHLADYLHTIPTVFFYNPNNYGVYLVLAMSFIIPFIAYNRTKGRNGLFWVMQIVAVVNLIFCTSRTAYIVMLLTLVGFVVFFVATKEWHKFRRVAAMGLVTLIVFYSLSNLPSMSDYYGKFNDTPFLNVLSFNKVDVGQPINEFEEGGSTGERRSVILDIVKGVFEKGHLQGFGVNNTAMYLKGAGNTNGIVNPHSLWFEVLGDFGVGIFFYFIFIYLSLLWDLLKVYRESIKDAEYGLTSYLTVSLIAALGGFILTAFAPSSVISFTQMWLLYGLAASVILRRREFLQNPSEAPLE</sequence>
<evidence type="ECO:0000256" key="4">
    <source>
        <dbReference type="ARBA" id="ARBA00023136"/>
    </source>
</evidence>
<feature type="transmembrane region" description="Helical" evidence="5">
    <location>
        <begin position="465"/>
        <end position="483"/>
    </location>
</feature>
<evidence type="ECO:0000259" key="6">
    <source>
        <dbReference type="Pfam" id="PF04932"/>
    </source>
</evidence>
<feature type="transmembrane region" description="Helical" evidence="5">
    <location>
        <begin position="268"/>
        <end position="285"/>
    </location>
</feature>
<feature type="transmembrane region" description="Helical" evidence="5">
    <location>
        <begin position="77"/>
        <end position="96"/>
    </location>
</feature>
<dbReference type="PANTHER" id="PTHR37422:SF23">
    <property type="entry name" value="TEICHURONIC ACID BIOSYNTHESIS PROTEIN TUAE"/>
    <property type="match status" value="1"/>
</dbReference>
<name>A0A2U3KYW4_9FIRM</name>
<keyword evidence="2 5" id="KW-0812">Transmembrane</keyword>
<evidence type="ECO:0000256" key="3">
    <source>
        <dbReference type="ARBA" id="ARBA00022989"/>
    </source>
</evidence>
<comment type="subcellular location">
    <subcellularLocation>
        <location evidence="1">Membrane</location>
        <topology evidence="1">Multi-pass membrane protein</topology>
    </subcellularLocation>
</comment>
<dbReference type="InterPro" id="IPR007016">
    <property type="entry name" value="O-antigen_ligase-rel_domated"/>
</dbReference>
<evidence type="ECO:0000313" key="7">
    <source>
        <dbReference type="EMBL" id="SPF44874.1"/>
    </source>
</evidence>
<gene>
    <name evidence="7" type="ORF">SBF1_3110002</name>
</gene>
<dbReference type="EMBL" id="OMOF01000237">
    <property type="protein sequence ID" value="SPF44874.1"/>
    <property type="molecule type" value="Genomic_DNA"/>
</dbReference>
<dbReference type="AlphaFoldDB" id="A0A2U3KYW4"/>
<feature type="domain" description="O-antigen ligase-related" evidence="6">
    <location>
        <begin position="254"/>
        <end position="408"/>
    </location>
</feature>
<feature type="transmembrane region" description="Helical" evidence="5">
    <location>
        <begin position="292"/>
        <end position="309"/>
    </location>
</feature>
<feature type="transmembrane region" description="Helical" evidence="5">
    <location>
        <begin position="7"/>
        <end position="23"/>
    </location>
</feature>
<feature type="transmembrane region" description="Helical" evidence="5">
    <location>
        <begin position="136"/>
        <end position="157"/>
    </location>
</feature>
<reference evidence="8" key="1">
    <citation type="submission" date="2018-02" db="EMBL/GenBank/DDBJ databases">
        <authorList>
            <person name="Hausmann B."/>
        </authorList>
    </citation>
    <scope>NUCLEOTIDE SEQUENCE [LARGE SCALE GENOMIC DNA]</scope>
    <source>
        <strain evidence="8">Peat soil MAG SbF1</strain>
    </source>
</reference>
<organism evidence="7 8">
    <name type="scientific">Candidatus Desulfosporosinus infrequens</name>
    <dbReference type="NCBI Taxonomy" id="2043169"/>
    <lineage>
        <taxon>Bacteria</taxon>
        <taxon>Bacillati</taxon>
        <taxon>Bacillota</taxon>
        <taxon>Clostridia</taxon>
        <taxon>Eubacteriales</taxon>
        <taxon>Desulfitobacteriaceae</taxon>
        <taxon>Desulfosporosinus</taxon>
    </lineage>
</organism>
<dbReference type="PANTHER" id="PTHR37422">
    <property type="entry name" value="TEICHURONIC ACID BIOSYNTHESIS PROTEIN TUAE"/>
    <property type="match status" value="1"/>
</dbReference>
<feature type="transmembrane region" description="Helical" evidence="5">
    <location>
        <begin position="406"/>
        <end position="426"/>
    </location>
</feature>
<dbReference type="Pfam" id="PF04932">
    <property type="entry name" value="Wzy_C"/>
    <property type="match status" value="1"/>
</dbReference>
<feature type="transmembrane region" description="Helical" evidence="5">
    <location>
        <begin position="222"/>
        <end position="239"/>
    </location>
</feature>
<feature type="transmembrane region" description="Helical" evidence="5">
    <location>
        <begin position="112"/>
        <end position="130"/>
    </location>
</feature>
<dbReference type="OrthoDB" id="9255580at2"/>
<feature type="transmembrane region" description="Helical" evidence="5">
    <location>
        <begin position="246"/>
        <end position="262"/>
    </location>
</feature>
<evidence type="ECO:0000256" key="2">
    <source>
        <dbReference type="ARBA" id="ARBA00022692"/>
    </source>
</evidence>
<evidence type="ECO:0000256" key="1">
    <source>
        <dbReference type="ARBA" id="ARBA00004141"/>
    </source>
</evidence>
<evidence type="ECO:0000313" key="8">
    <source>
        <dbReference type="Proteomes" id="UP000238916"/>
    </source>
</evidence>
<dbReference type="InterPro" id="IPR051533">
    <property type="entry name" value="WaaL-like"/>
</dbReference>
<evidence type="ECO:0000256" key="5">
    <source>
        <dbReference type="SAM" id="Phobius"/>
    </source>
</evidence>